<dbReference type="KEGG" id="hro:HELRODRAFT_168098"/>
<dbReference type="CTD" id="20202209"/>
<keyword evidence="3" id="KW-1185">Reference proteome</keyword>
<protein>
    <submittedName>
        <fullName evidence="1 2">Uncharacterized protein</fullName>
    </submittedName>
</protein>
<dbReference type="EMBL" id="AMQM01002893">
    <property type="status" value="NOT_ANNOTATED_CDS"/>
    <property type="molecule type" value="Genomic_DNA"/>
</dbReference>
<dbReference type="InParanoid" id="T1F059"/>
<reference evidence="3" key="1">
    <citation type="submission" date="2012-12" db="EMBL/GenBank/DDBJ databases">
        <authorList>
            <person name="Hellsten U."/>
            <person name="Grimwood J."/>
            <person name="Chapman J.A."/>
            <person name="Shapiro H."/>
            <person name="Aerts A."/>
            <person name="Otillar R.P."/>
            <person name="Terry A.Y."/>
            <person name="Boore J.L."/>
            <person name="Simakov O."/>
            <person name="Marletaz F."/>
            <person name="Cho S.-J."/>
            <person name="Edsinger-Gonzales E."/>
            <person name="Havlak P."/>
            <person name="Kuo D.-H."/>
            <person name="Larsson T."/>
            <person name="Lv J."/>
            <person name="Arendt D."/>
            <person name="Savage R."/>
            <person name="Osoegawa K."/>
            <person name="de Jong P."/>
            <person name="Lindberg D.R."/>
            <person name="Seaver E.C."/>
            <person name="Weisblat D.A."/>
            <person name="Putnam N.H."/>
            <person name="Grigoriev I.V."/>
            <person name="Rokhsar D.S."/>
        </authorList>
    </citation>
    <scope>NUCLEOTIDE SEQUENCE</scope>
</reference>
<accession>T1F059</accession>
<evidence type="ECO:0000313" key="2">
    <source>
        <dbReference type="EnsemblMetazoa" id="HelroP168098"/>
    </source>
</evidence>
<dbReference type="GeneID" id="20202209"/>
<name>T1F059_HELRO</name>
<evidence type="ECO:0000313" key="3">
    <source>
        <dbReference type="Proteomes" id="UP000015101"/>
    </source>
</evidence>
<dbReference type="HOGENOM" id="CLU_2052125_0_0_1"/>
<reference evidence="2" key="3">
    <citation type="submission" date="2015-06" db="UniProtKB">
        <authorList>
            <consortium name="EnsemblMetazoa"/>
        </authorList>
    </citation>
    <scope>IDENTIFICATION</scope>
</reference>
<reference evidence="1 3" key="2">
    <citation type="journal article" date="2013" name="Nature">
        <title>Insights into bilaterian evolution from three spiralian genomes.</title>
        <authorList>
            <person name="Simakov O."/>
            <person name="Marletaz F."/>
            <person name="Cho S.J."/>
            <person name="Edsinger-Gonzales E."/>
            <person name="Havlak P."/>
            <person name="Hellsten U."/>
            <person name="Kuo D.H."/>
            <person name="Larsson T."/>
            <person name="Lv J."/>
            <person name="Arendt D."/>
            <person name="Savage R."/>
            <person name="Osoegawa K."/>
            <person name="de Jong P."/>
            <person name="Grimwood J."/>
            <person name="Chapman J.A."/>
            <person name="Shapiro H."/>
            <person name="Aerts A."/>
            <person name="Otillar R.P."/>
            <person name="Terry A.Y."/>
            <person name="Boore J.L."/>
            <person name="Grigoriev I.V."/>
            <person name="Lindberg D.R."/>
            <person name="Seaver E.C."/>
            <person name="Weisblat D.A."/>
            <person name="Putnam N.H."/>
            <person name="Rokhsar D.S."/>
        </authorList>
    </citation>
    <scope>NUCLEOTIDE SEQUENCE</scope>
</reference>
<evidence type="ECO:0000313" key="1">
    <source>
        <dbReference type="EMBL" id="ESO10215.1"/>
    </source>
</evidence>
<organism evidence="2 3">
    <name type="scientific">Helobdella robusta</name>
    <name type="common">Californian leech</name>
    <dbReference type="NCBI Taxonomy" id="6412"/>
    <lineage>
        <taxon>Eukaryota</taxon>
        <taxon>Metazoa</taxon>
        <taxon>Spiralia</taxon>
        <taxon>Lophotrochozoa</taxon>
        <taxon>Annelida</taxon>
        <taxon>Clitellata</taxon>
        <taxon>Hirudinea</taxon>
        <taxon>Rhynchobdellida</taxon>
        <taxon>Glossiphoniidae</taxon>
        <taxon>Helobdella</taxon>
    </lineage>
</organism>
<proteinExistence type="predicted"/>
<dbReference type="Proteomes" id="UP000015101">
    <property type="component" value="Unassembled WGS sequence"/>
</dbReference>
<dbReference type="EnsemblMetazoa" id="HelroT168098">
    <property type="protein sequence ID" value="HelroP168098"/>
    <property type="gene ID" value="HelroG168098"/>
</dbReference>
<gene>
    <name evidence="2" type="primary">20202209</name>
    <name evidence="1" type="ORF">HELRODRAFT_168098</name>
</gene>
<dbReference type="AlphaFoldDB" id="T1F059"/>
<dbReference type="EMBL" id="KB095905">
    <property type="protein sequence ID" value="ESO10215.1"/>
    <property type="molecule type" value="Genomic_DNA"/>
</dbReference>
<dbReference type="RefSeq" id="XP_009012029.1">
    <property type="nucleotide sequence ID" value="XM_009013781.1"/>
</dbReference>
<sequence length="120" mass="13732">MTFLVEQVIEGNVVSIEEAASPEQTNLAYFLKHYKNCPINRSYSTCAILVSETYLGLYWRHNLFQLSFCKRTPNQGEQCVGVKRKKNSIRLDRLDTCFAPTGDSSAPRIPIRIESQFLLI</sequence>